<dbReference type="GO" id="GO:0008171">
    <property type="term" value="F:O-methyltransferase activity"/>
    <property type="evidence" value="ECO:0007669"/>
    <property type="project" value="InterPro"/>
</dbReference>
<dbReference type="PANTHER" id="PTHR46567:SF1">
    <property type="entry name" value="MEDIATOR OF RNA POLYMERASE II TRANSCRIPTION SUBUNIT 12"/>
    <property type="match status" value="1"/>
</dbReference>
<dbReference type="Pfam" id="PF01596">
    <property type="entry name" value="Methyltransf_3"/>
    <property type="match status" value="1"/>
</dbReference>
<sequence length="358" mass="40263">MDLALNYFVLFYFCNILRQLQQETASMRGSQMLMQVSSDQAQLFAMLVQILGEERCIEVGVYTWVLLRLLLNEQALIEKVENHDVPLYDAIKFSSPSPEKAASASENENNFIQILLTRLLVRPDAAPLFAELIHLFGRPTTDSLTIEGDNKKFDNTSLEGEVVEEGTYLKRCQQQVIERALTELLLPSIDQSSDEARNSFATDLVKQLSYIETHIIAITGGSKPLGSAPAGVEGQPNKVNNRKNLRTGSAALSRRPIVATNSSPPSPAALRASMSLQLQLLLRFLPTLCTDRKQWRKLQQFSVTGKLWPKLYEIKVSPITTPIDEGTIEELCLPDIHHKELKLNRQYLLSQIKRKTLS</sequence>
<keyword evidence="1" id="KW-0489">Methyltransferase</keyword>
<dbReference type="Gene3D" id="3.40.50.150">
    <property type="entry name" value="Vaccinia Virus protein VP39"/>
    <property type="match status" value="1"/>
</dbReference>
<evidence type="ECO:0000256" key="1">
    <source>
        <dbReference type="ARBA" id="ARBA00022603"/>
    </source>
</evidence>
<keyword evidence="2" id="KW-0808">Transferase</keyword>
<comment type="similarity">
    <text evidence="4">Belongs to the class I-like SAM-binding methyltransferase superfamily. Cation-dependent O-methyltransferase family.</text>
</comment>
<dbReference type="Proteomes" id="UP000743370">
    <property type="component" value="Unassembled WGS sequence"/>
</dbReference>
<dbReference type="InterPro" id="IPR002935">
    <property type="entry name" value="SAM_O-MeTrfase"/>
</dbReference>
<dbReference type="EMBL" id="JABFOF010000007">
    <property type="protein sequence ID" value="KAG2390116.1"/>
    <property type="molecule type" value="Genomic_DNA"/>
</dbReference>
<dbReference type="GO" id="GO:0032259">
    <property type="term" value="P:methylation"/>
    <property type="evidence" value="ECO:0007669"/>
    <property type="project" value="UniProtKB-KW"/>
</dbReference>
<protein>
    <submittedName>
        <fullName evidence="5">Mediator of RNA polymerase II transcription subunit 12 Protein</fullName>
    </submittedName>
</protein>
<proteinExistence type="inferred from homology"/>
<evidence type="ECO:0000256" key="4">
    <source>
        <dbReference type="ARBA" id="ARBA00023453"/>
    </source>
</evidence>
<gene>
    <name evidence="5" type="ORF">HKW66_Vig0224780</name>
</gene>
<dbReference type="PANTHER" id="PTHR46567">
    <property type="entry name" value="MEDIATOR OF RNA POLYMERASE II TRANSCRIPTION SUBUNIT 12"/>
    <property type="match status" value="1"/>
</dbReference>
<evidence type="ECO:0000256" key="3">
    <source>
        <dbReference type="ARBA" id="ARBA00022691"/>
    </source>
</evidence>
<name>A0A8T0JZ07_PHAAN</name>
<evidence type="ECO:0000313" key="5">
    <source>
        <dbReference type="EMBL" id="KAG2390116.1"/>
    </source>
</evidence>
<comment type="caution">
    <text evidence="5">The sequence shown here is derived from an EMBL/GenBank/DDBJ whole genome shotgun (WGS) entry which is preliminary data.</text>
</comment>
<reference evidence="5 6" key="1">
    <citation type="submission" date="2020-05" db="EMBL/GenBank/DDBJ databases">
        <title>Vigna angularis (adzuki bean) Var. LongXiaoDou No. 4 denovo assembly.</title>
        <authorList>
            <person name="Xiang H."/>
        </authorList>
    </citation>
    <scope>NUCLEOTIDE SEQUENCE [LARGE SCALE GENOMIC DNA]</scope>
    <source>
        <tissue evidence="5">Leaf</tissue>
    </source>
</reference>
<evidence type="ECO:0000256" key="2">
    <source>
        <dbReference type="ARBA" id="ARBA00022679"/>
    </source>
</evidence>
<dbReference type="AlphaFoldDB" id="A0A8T0JZ07"/>
<accession>A0A8T0JZ07</accession>
<organism evidence="5 6">
    <name type="scientific">Phaseolus angularis</name>
    <name type="common">Azuki bean</name>
    <name type="synonym">Vigna angularis</name>
    <dbReference type="NCBI Taxonomy" id="3914"/>
    <lineage>
        <taxon>Eukaryota</taxon>
        <taxon>Viridiplantae</taxon>
        <taxon>Streptophyta</taxon>
        <taxon>Embryophyta</taxon>
        <taxon>Tracheophyta</taxon>
        <taxon>Spermatophyta</taxon>
        <taxon>Magnoliopsida</taxon>
        <taxon>eudicotyledons</taxon>
        <taxon>Gunneridae</taxon>
        <taxon>Pentapetalae</taxon>
        <taxon>rosids</taxon>
        <taxon>fabids</taxon>
        <taxon>Fabales</taxon>
        <taxon>Fabaceae</taxon>
        <taxon>Papilionoideae</taxon>
        <taxon>50 kb inversion clade</taxon>
        <taxon>NPAAA clade</taxon>
        <taxon>indigoferoid/millettioid clade</taxon>
        <taxon>Phaseoleae</taxon>
        <taxon>Vigna</taxon>
    </lineage>
</organism>
<evidence type="ECO:0000313" key="6">
    <source>
        <dbReference type="Proteomes" id="UP000743370"/>
    </source>
</evidence>
<dbReference type="InterPro" id="IPR029063">
    <property type="entry name" value="SAM-dependent_MTases_sf"/>
</dbReference>
<keyword evidence="3" id="KW-0949">S-adenosyl-L-methionine</keyword>